<proteinExistence type="predicted"/>
<evidence type="ECO:0000313" key="2">
    <source>
        <dbReference type="Proteomes" id="UP000242754"/>
    </source>
</evidence>
<dbReference type="Proteomes" id="UP000242754">
    <property type="component" value="Unassembled WGS sequence"/>
</dbReference>
<accession>A0A143YX90</accession>
<organism evidence="1 2">
    <name type="scientific">Trichococcus palustris</name>
    <dbReference type="NCBI Taxonomy" id="140314"/>
    <lineage>
        <taxon>Bacteria</taxon>
        <taxon>Bacillati</taxon>
        <taxon>Bacillota</taxon>
        <taxon>Bacilli</taxon>
        <taxon>Lactobacillales</taxon>
        <taxon>Carnobacteriaceae</taxon>
        <taxon>Trichococcus</taxon>
    </lineage>
</organism>
<reference evidence="1 2" key="1">
    <citation type="submission" date="2016-02" db="EMBL/GenBank/DDBJ databases">
        <authorList>
            <person name="Wen L."/>
            <person name="He K."/>
            <person name="Yang H."/>
        </authorList>
    </citation>
    <scope>NUCLEOTIDE SEQUENCE [LARGE SCALE GENOMIC DNA]</scope>
    <source>
        <strain evidence="1">Trichococcus palustris</strain>
    </source>
</reference>
<name>A0A143YX90_9LACT</name>
<dbReference type="STRING" id="140314.SAMN04488076_1385"/>
<keyword evidence="2" id="KW-1185">Reference proteome</keyword>
<dbReference type="AlphaFoldDB" id="A0A143YX90"/>
<protein>
    <submittedName>
        <fullName evidence="1">Uncharacterized protein</fullName>
    </submittedName>
</protein>
<gene>
    <name evidence="1" type="ORF">Tpal_2447</name>
</gene>
<dbReference type="EMBL" id="FJNE01000008">
    <property type="protein sequence ID" value="CZQ99967.1"/>
    <property type="molecule type" value="Genomic_DNA"/>
</dbReference>
<evidence type="ECO:0000313" key="1">
    <source>
        <dbReference type="EMBL" id="CZQ99967.1"/>
    </source>
</evidence>
<dbReference type="RefSeq" id="WP_087033992.1">
    <property type="nucleotide sequence ID" value="NZ_FJNE01000008.1"/>
</dbReference>
<sequence length="66" mass="6860">MRQGLSSELPAKPLTGNLLLEKTGFPDEASLTGNLPLDDIGIIDEASLAGENQTEGTEIPGEAHVS</sequence>